<dbReference type="SUPFAM" id="SSF53850">
    <property type="entry name" value="Periplasmic binding protein-like II"/>
    <property type="match status" value="1"/>
</dbReference>
<name>A0A9X3CPU4_9VIBR</name>
<dbReference type="NCBIfam" id="TIGR01098">
    <property type="entry name" value="3A0109s03R"/>
    <property type="match status" value="1"/>
</dbReference>
<dbReference type="Gene3D" id="3.40.190.10">
    <property type="entry name" value="Periplasmic binding protein-like II"/>
    <property type="match status" value="2"/>
</dbReference>
<dbReference type="GO" id="GO:0015716">
    <property type="term" value="P:organic phosphonate transport"/>
    <property type="evidence" value="ECO:0007669"/>
    <property type="project" value="InterPro"/>
</dbReference>
<dbReference type="RefSeq" id="WP_265675735.1">
    <property type="nucleotide sequence ID" value="NZ_JAKRRY010000019.1"/>
</dbReference>
<evidence type="ECO:0000256" key="1">
    <source>
        <dbReference type="ARBA" id="ARBA00007162"/>
    </source>
</evidence>
<dbReference type="CDD" id="cd01071">
    <property type="entry name" value="PBP2_PhnD_like"/>
    <property type="match status" value="1"/>
</dbReference>
<dbReference type="Pfam" id="PF12974">
    <property type="entry name" value="Phosphonate-bd"/>
    <property type="match status" value="1"/>
</dbReference>
<gene>
    <name evidence="4" type="primary">phnD</name>
    <name evidence="4" type="ORF">MD535_14465</name>
</gene>
<feature type="signal peptide" evidence="3">
    <location>
        <begin position="1"/>
        <end position="21"/>
    </location>
</feature>
<evidence type="ECO:0000256" key="3">
    <source>
        <dbReference type="SAM" id="SignalP"/>
    </source>
</evidence>
<dbReference type="PANTHER" id="PTHR35841:SF1">
    <property type="entry name" value="PHOSPHONATES-BINDING PERIPLASMIC PROTEIN"/>
    <property type="match status" value="1"/>
</dbReference>
<dbReference type="InterPro" id="IPR017797">
    <property type="entry name" value="Phosphnate-bd"/>
</dbReference>
<dbReference type="EMBL" id="JAKRRY010000019">
    <property type="protein sequence ID" value="MCW8347206.1"/>
    <property type="molecule type" value="Genomic_DNA"/>
</dbReference>
<comment type="similarity">
    <text evidence="1">Belongs to the phosphate/phosphite/phosphonate binding protein family.</text>
</comment>
<accession>A0A9X3CPU4</accession>
<comment type="caution">
    <text evidence="4">The sequence shown here is derived from an EMBL/GenBank/DDBJ whole genome shotgun (WGS) entry which is preliminary data.</text>
</comment>
<keyword evidence="2 3" id="KW-0732">Signal</keyword>
<dbReference type="InterPro" id="IPR005770">
    <property type="entry name" value="PhnD"/>
</dbReference>
<dbReference type="AlphaFoldDB" id="A0A9X3CPU4"/>
<organism evidence="4 5">
    <name type="scientific">Vibrio qingdaonensis</name>
    <dbReference type="NCBI Taxonomy" id="2829491"/>
    <lineage>
        <taxon>Bacteria</taxon>
        <taxon>Pseudomonadati</taxon>
        <taxon>Pseudomonadota</taxon>
        <taxon>Gammaproteobacteria</taxon>
        <taxon>Vibrionales</taxon>
        <taxon>Vibrionaceae</taxon>
        <taxon>Vibrio</taxon>
    </lineage>
</organism>
<evidence type="ECO:0000313" key="4">
    <source>
        <dbReference type="EMBL" id="MCW8347206.1"/>
    </source>
</evidence>
<protein>
    <submittedName>
        <fullName evidence="4">Phosphonate ABC transporter substrate-binding protein</fullName>
    </submittedName>
</protein>
<keyword evidence="5" id="KW-1185">Reference proteome</keyword>
<dbReference type="PANTHER" id="PTHR35841">
    <property type="entry name" value="PHOSPHONATES-BINDING PERIPLASMIC PROTEIN"/>
    <property type="match status" value="1"/>
</dbReference>
<dbReference type="NCBIfam" id="TIGR03431">
    <property type="entry name" value="PhnD"/>
    <property type="match status" value="1"/>
</dbReference>
<dbReference type="GO" id="GO:0043190">
    <property type="term" value="C:ATP-binding cassette (ABC) transporter complex"/>
    <property type="evidence" value="ECO:0007669"/>
    <property type="project" value="InterPro"/>
</dbReference>
<evidence type="ECO:0000256" key="2">
    <source>
        <dbReference type="ARBA" id="ARBA00022729"/>
    </source>
</evidence>
<sequence length="307" mass="33112">MNKLFSVGCAIAAALSFNAQASAPNEINLGILGGQNAAAQIGDNQCVATFFHKELGVKTNIRNSTDYNAVIQGLLGEKIDLVINMSPKSYAEIYLNDPNAVDLVGITVDNSDDSRGYHSVILVKEDSPYQSIDDLKGTAFSFADPNSTSGFLIPNNQLETRLGGNMDNSFNNYFTSVSFSGGHEQDIVGVLNGQFDAAVTWSSMLGDAQQGYTAGALLRYMSHDPKLMDKIRIIWESPLIANGPTIVSNKLEPQFKDDLVAAVKKLAKEDNECFSKAAGGQLHLADTSVAEYQSIIDLVKATKFAQR</sequence>
<evidence type="ECO:0000313" key="5">
    <source>
        <dbReference type="Proteomes" id="UP001155587"/>
    </source>
</evidence>
<dbReference type="Proteomes" id="UP001155587">
    <property type="component" value="Unassembled WGS sequence"/>
</dbReference>
<feature type="chain" id="PRO_5040967826" evidence="3">
    <location>
        <begin position="22"/>
        <end position="307"/>
    </location>
</feature>
<dbReference type="GO" id="GO:0055085">
    <property type="term" value="P:transmembrane transport"/>
    <property type="evidence" value="ECO:0007669"/>
    <property type="project" value="InterPro"/>
</dbReference>
<reference evidence="4" key="1">
    <citation type="submission" date="2022-02" db="EMBL/GenBank/DDBJ databases">
        <title>Vibrio sp. nov, a new bacterium isolated from seawater.</title>
        <authorList>
            <person name="Yuan Y."/>
        </authorList>
    </citation>
    <scope>NUCLEOTIDE SEQUENCE</scope>
    <source>
        <strain evidence="4">ZSDZ65</strain>
    </source>
</reference>
<proteinExistence type="inferred from homology"/>